<evidence type="ECO:0000313" key="8">
    <source>
        <dbReference type="EMBL" id="RLE48258.1"/>
    </source>
</evidence>
<dbReference type="InterPro" id="IPR024084">
    <property type="entry name" value="IsoPropMal-DH-like_dom"/>
</dbReference>
<dbReference type="InterPro" id="IPR011828">
    <property type="entry name" value="LEU3_arc"/>
</dbReference>
<keyword evidence="4" id="KW-0460">Magnesium</keyword>
<reference evidence="8 9" key="1">
    <citation type="submission" date="2018-06" db="EMBL/GenBank/DDBJ databases">
        <title>Extensive metabolic versatility and redundancy in microbially diverse, dynamic hydrothermal sediments.</title>
        <authorList>
            <person name="Dombrowski N."/>
            <person name="Teske A."/>
            <person name="Baker B.J."/>
        </authorList>
    </citation>
    <scope>NUCLEOTIDE SEQUENCE [LARGE SCALE GENOMIC DNA]</scope>
    <source>
        <strain evidence="8">B66_G16</strain>
    </source>
</reference>
<evidence type="ECO:0000313" key="9">
    <source>
        <dbReference type="Proteomes" id="UP000278475"/>
    </source>
</evidence>
<dbReference type="NCBIfam" id="TIGR02088">
    <property type="entry name" value="LEU3_arch"/>
    <property type="match status" value="1"/>
</dbReference>
<comment type="caution">
    <text evidence="8">The sequence shown here is derived from an EMBL/GenBank/DDBJ whole genome shotgun (WGS) entry which is preliminary data.</text>
</comment>
<dbReference type="PANTHER" id="PTHR11835">
    <property type="entry name" value="DECARBOXYLATING DEHYDROGENASES-ISOCITRATE, ISOPROPYLMALATE, TARTRATE"/>
    <property type="match status" value="1"/>
</dbReference>
<evidence type="ECO:0000256" key="1">
    <source>
        <dbReference type="ARBA" id="ARBA00001946"/>
    </source>
</evidence>
<dbReference type="GO" id="GO:0009098">
    <property type="term" value="P:L-leucine biosynthetic process"/>
    <property type="evidence" value="ECO:0007669"/>
    <property type="project" value="InterPro"/>
</dbReference>
<dbReference type="GO" id="GO:0006102">
    <property type="term" value="P:isocitrate metabolic process"/>
    <property type="evidence" value="ECO:0007669"/>
    <property type="project" value="TreeGrafter"/>
</dbReference>
<dbReference type="GO" id="GO:0006099">
    <property type="term" value="P:tricarboxylic acid cycle"/>
    <property type="evidence" value="ECO:0007669"/>
    <property type="project" value="TreeGrafter"/>
</dbReference>
<evidence type="ECO:0000256" key="3">
    <source>
        <dbReference type="ARBA" id="ARBA00022723"/>
    </source>
</evidence>
<dbReference type="Pfam" id="PF00180">
    <property type="entry name" value="Iso_dh"/>
    <property type="match status" value="1"/>
</dbReference>
<dbReference type="GO" id="GO:0051287">
    <property type="term" value="F:NAD binding"/>
    <property type="evidence" value="ECO:0007669"/>
    <property type="project" value="InterPro"/>
</dbReference>
<dbReference type="GO" id="GO:0003862">
    <property type="term" value="F:3-isopropylmalate dehydrogenase activity"/>
    <property type="evidence" value="ECO:0007669"/>
    <property type="project" value="InterPro"/>
</dbReference>
<sequence>MVKYRVVVIPGDGIGPEQTEAALEVLNAVQDVTDVKFDFVFAEAGDECLKRRGVPLPEDTVDQIRKSDACLKAPVGESAADVIVKLRQMFDLYANLRPAKSYPNVPALRPDVDLLIVRENTEDLYKGFEFYVNPDTTVALRVITRKGCERIAEMAFKLALKRRKKVTAVHKANVLRLSDGLFRQVCQEVASKYPDVKFEELYVDAAAMHLIKRPHEFDVMVMPNMFGDILSDEAAQVVGSLGIAPGANVGDKYGIFEPIHGSAPKLAGKGVAIPISLILASKMMLEWLNQKQAADLVENAVVAVLSEGKTLTPDLGGSAKTMEVAKAIAEKVKALSSHRA</sequence>
<organism evidence="8 9">
    <name type="scientific">Thermoproteota archaeon</name>
    <dbReference type="NCBI Taxonomy" id="2056631"/>
    <lineage>
        <taxon>Archaea</taxon>
        <taxon>Thermoproteota</taxon>
    </lineage>
</organism>
<evidence type="ECO:0000256" key="4">
    <source>
        <dbReference type="ARBA" id="ARBA00022842"/>
    </source>
</evidence>
<dbReference type="Gene3D" id="3.40.718.10">
    <property type="entry name" value="Isopropylmalate Dehydrogenase"/>
    <property type="match status" value="1"/>
</dbReference>
<dbReference type="InterPro" id="IPR019818">
    <property type="entry name" value="IsoCit/isopropylmalate_DH_CS"/>
</dbReference>
<dbReference type="FunFam" id="3.40.718.10:FF:000019">
    <property type="entry name" value="Homoisocitrate dehydrogenase"/>
    <property type="match status" value="1"/>
</dbReference>
<evidence type="ECO:0000256" key="2">
    <source>
        <dbReference type="ARBA" id="ARBA00007769"/>
    </source>
</evidence>
<proteinExistence type="inferred from homology"/>
<dbReference type="Proteomes" id="UP000278475">
    <property type="component" value="Unassembled WGS sequence"/>
</dbReference>
<dbReference type="SMART" id="SM01329">
    <property type="entry name" value="Iso_dh"/>
    <property type="match status" value="1"/>
</dbReference>
<dbReference type="SUPFAM" id="SSF53659">
    <property type="entry name" value="Isocitrate/Isopropylmalate dehydrogenase-like"/>
    <property type="match status" value="1"/>
</dbReference>
<accession>A0A497ELX0</accession>
<keyword evidence="5" id="KW-0560">Oxidoreductase</keyword>
<protein>
    <recommendedName>
        <fullName evidence="7">Isopropylmalate dehydrogenase-like domain-containing protein</fullName>
    </recommendedName>
</protein>
<dbReference type="AlphaFoldDB" id="A0A497ELX0"/>
<name>A0A497ELX0_9CREN</name>
<keyword evidence="3" id="KW-0479">Metal-binding</keyword>
<comment type="similarity">
    <text evidence="2">Belongs to the isocitrate and isopropylmalate dehydrogenases family.</text>
</comment>
<feature type="domain" description="Isopropylmalate dehydrogenase-like" evidence="7">
    <location>
        <begin position="5"/>
        <end position="328"/>
    </location>
</feature>
<dbReference type="PANTHER" id="PTHR11835:SF34">
    <property type="entry name" value="ISOCITRATE DEHYDROGENASE [NAD] SUBUNIT ALPHA, MITOCHONDRIAL"/>
    <property type="match status" value="1"/>
</dbReference>
<dbReference type="EMBL" id="QMQV01000084">
    <property type="protein sequence ID" value="RLE48258.1"/>
    <property type="molecule type" value="Genomic_DNA"/>
</dbReference>
<comment type="cofactor">
    <cofactor evidence="1">
        <name>Mg(2+)</name>
        <dbReference type="ChEBI" id="CHEBI:18420"/>
    </cofactor>
</comment>
<dbReference type="PROSITE" id="PS00470">
    <property type="entry name" value="IDH_IMDH"/>
    <property type="match status" value="1"/>
</dbReference>
<gene>
    <name evidence="8" type="ORF">DRJ31_07600</name>
</gene>
<evidence type="ECO:0000259" key="7">
    <source>
        <dbReference type="SMART" id="SM01329"/>
    </source>
</evidence>
<dbReference type="GO" id="GO:0019298">
    <property type="term" value="P:coenzyme B biosynthetic process"/>
    <property type="evidence" value="ECO:0007669"/>
    <property type="project" value="UniProtKB-ARBA"/>
</dbReference>
<evidence type="ECO:0000256" key="5">
    <source>
        <dbReference type="ARBA" id="ARBA00023002"/>
    </source>
</evidence>
<dbReference type="GO" id="GO:0000287">
    <property type="term" value="F:magnesium ion binding"/>
    <property type="evidence" value="ECO:0007669"/>
    <property type="project" value="InterPro"/>
</dbReference>
<dbReference type="GO" id="GO:0004449">
    <property type="term" value="F:isocitrate dehydrogenase (NAD+) activity"/>
    <property type="evidence" value="ECO:0007669"/>
    <property type="project" value="TreeGrafter"/>
</dbReference>
<keyword evidence="6" id="KW-0520">NAD</keyword>
<evidence type="ECO:0000256" key="6">
    <source>
        <dbReference type="ARBA" id="ARBA00023027"/>
    </source>
</evidence>